<dbReference type="Pfam" id="PF00440">
    <property type="entry name" value="TetR_N"/>
    <property type="match status" value="1"/>
</dbReference>
<evidence type="ECO:0000256" key="5">
    <source>
        <dbReference type="SAM" id="MobiDB-lite"/>
    </source>
</evidence>
<evidence type="ECO:0000313" key="8">
    <source>
        <dbReference type="EMBL" id="VVE68802.1"/>
    </source>
</evidence>
<dbReference type="InterPro" id="IPR050109">
    <property type="entry name" value="HTH-type_TetR-like_transc_reg"/>
</dbReference>
<dbReference type="KEGG" id="prb:X636_02290"/>
<dbReference type="Proteomes" id="UP000361468">
    <property type="component" value="Unassembled WGS sequence"/>
</dbReference>
<keyword evidence="3" id="KW-0804">Transcription</keyword>
<dbReference type="Proteomes" id="UP000254573">
    <property type="component" value="Unassembled WGS sequence"/>
</dbReference>
<evidence type="ECO:0000256" key="1">
    <source>
        <dbReference type="ARBA" id="ARBA00023015"/>
    </source>
</evidence>
<dbReference type="EMBL" id="UGSG01000001">
    <property type="protein sequence ID" value="SUA76173.1"/>
    <property type="molecule type" value="Genomic_DNA"/>
</dbReference>
<dbReference type="GO" id="GO:0003700">
    <property type="term" value="F:DNA-binding transcription factor activity"/>
    <property type="evidence" value="ECO:0007669"/>
    <property type="project" value="TreeGrafter"/>
</dbReference>
<accession>A0A378YHG7</accession>
<dbReference type="InterPro" id="IPR001647">
    <property type="entry name" value="HTH_TetR"/>
</dbReference>
<dbReference type="PANTHER" id="PTHR30055">
    <property type="entry name" value="HTH-TYPE TRANSCRIPTIONAL REGULATOR RUTR"/>
    <property type="match status" value="1"/>
</dbReference>
<evidence type="ECO:0000313" key="7">
    <source>
        <dbReference type="EMBL" id="SUA76173.1"/>
    </source>
</evidence>
<feature type="region of interest" description="Disordered" evidence="5">
    <location>
        <begin position="1"/>
        <end position="25"/>
    </location>
</feature>
<dbReference type="KEGG" id="ppnm:LV28_06345"/>
<proteinExistence type="predicted"/>
<dbReference type="RefSeq" id="WP_023595146.1">
    <property type="nucleotide sequence ID" value="NC_023018.2"/>
</dbReference>
<sequence>MSTTKPPTSPNASSTMRKRPMQARAQHTVETIFEATAQVLDEEGEAALTTNRIARKAGFSIGTLYQYFPTKEAILLAMIARERRRVMDELNERIARAAQEGADPERVIRERLRVLIEAFGAGGRVKRSLIKMAWQLDHHENIMQAMREAAEHIAVAMSRRDAPEMRPPSAATVFVLTRAVMGTLRSAALEDSPLLGTPEFEDELYRLCWGLLRADT</sequence>
<dbReference type="InterPro" id="IPR009057">
    <property type="entry name" value="Homeodomain-like_sf"/>
</dbReference>
<dbReference type="PANTHER" id="PTHR30055:SF234">
    <property type="entry name" value="HTH-TYPE TRANSCRIPTIONAL REGULATOR BETI"/>
    <property type="match status" value="1"/>
</dbReference>
<dbReference type="KEGG" id="ppno:DA70_24355"/>
<feature type="domain" description="HTH tetR-type" evidence="6">
    <location>
        <begin position="26"/>
        <end position="86"/>
    </location>
</feature>
<keyword evidence="10" id="KW-1185">Reference proteome</keyword>
<organism evidence="7 9">
    <name type="scientific">Pandoraea pnomenusa</name>
    <dbReference type="NCBI Taxonomy" id="93220"/>
    <lineage>
        <taxon>Bacteria</taxon>
        <taxon>Pseudomonadati</taxon>
        <taxon>Pseudomonadota</taxon>
        <taxon>Betaproteobacteria</taxon>
        <taxon>Burkholderiales</taxon>
        <taxon>Burkholderiaceae</taxon>
        <taxon>Pandoraea</taxon>
    </lineage>
</organism>
<protein>
    <submittedName>
        <fullName evidence="7">HTH-type transcriptional regulator EthR</fullName>
    </submittedName>
    <submittedName>
        <fullName evidence="8">TetR family transcriptional regulator</fullName>
    </submittedName>
</protein>
<evidence type="ECO:0000256" key="4">
    <source>
        <dbReference type="PROSITE-ProRule" id="PRU00335"/>
    </source>
</evidence>
<evidence type="ECO:0000259" key="6">
    <source>
        <dbReference type="PROSITE" id="PS50977"/>
    </source>
</evidence>
<evidence type="ECO:0000313" key="9">
    <source>
        <dbReference type="Proteomes" id="UP000254573"/>
    </source>
</evidence>
<evidence type="ECO:0000313" key="10">
    <source>
        <dbReference type="Proteomes" id="UP000361468"/>
    </source>
</evidence>
<evidence type="ECO:0000256" key="2">
    <source>
        <dbReference type="ARBA" id="ARBA00023125"/>
    </source>
</evidence>
<dbReference type="PRINTS" id="PR00455">
    <property type="entry name" value="HTHTETR"/>
</dbReference>
<dbReference type="GeneID" id="57199704"/>
<evidence type="ECO:0000256" key="3">
    <source>
        <dbReference type="ARBA" id="ARBA00023163"/>
    </source>
</evidence>
<dbReference type="AlphaFoldDB" id="A0A378YHG7"/>
<name>A0A378YHG7_9BURK</name>
<keyword evidence="2 4" id="KW-0238">DNA-binding</keyword>
<feature type="compositionally biased region" description="Polar residues" evidence="5">
    <location>
        <begin position="1"/>
        <end position="15"/>
    </location>
</feature>
<keyword evidence="1" id="KW-0805">Transcription regulation</keyword>
<dbReference type="GO" id="GO:0000976">
    <property type="term" value="F:transcription cis-regulatory region binding"/>
    <property type="evidence" value="ECO:0007669"/>
    <property type="project" value="TreeGrafter"/>
</dbReference>
<gene>
    <name evidence="7" type="primary">ethR</name>
    <name evidence="7" type="ORF">NCTC13160_01255</name>
    <name evidence="8" type="ORF">PPN31119_03064</name>
</gene>
<reference evidence="8 10" key="2">
    <citation type="submission" date="2019-08" db="EMBL/GenBank/DDBJ databases">
        <authorList>
            <person name="Peeters C."/>
        </authorList>
    </citation>
    <scope>NUCLEOTIDE SEQUENCE [LARGE SCALE GENOMIC DNA]</scope>
    <source>
        <strain evidence="8 10">LMG 31119</strain>
    </source>
</reference>
<dbReference type="Gene3D" id="1.10.357.10">
    <property type="entry name" value="Tetracycline Repressor, domain 2"/>
    <property type="match status" value="1"/>
</dbReference>
<dbReference type="PROSITE" id="PS50977">
    <property type="entry name" value="HTH_TETR_2"/>
    <property type="match status" value="1"/>
</dbReference>
<feature type="DNA-binding region" description="H-T-H motif" evidence="4">
    <location>
        <begin position="49"/>
        <end position="68"/>
    </location>
</feature>
<reference evidence="7 9" key="1">
    <citation type="submission" date="2018-06" db="EMBL/GenBank/DDBJ databases">
        <authorList>
            <consortium name="Pathogen Informatics"/>
            <person name="Doyle S."/>
        </authorList>
    </citation>
    <scope>NUCLEOTIDE SEQUENCE [LARGE SCALE GENOMIC DNA]</scope>
    <source>
        <strain evidence="7 9">NCTC13160</strain>
    </source>
</reference>
<dbReference type="EMBL" id="CABPSO010000009">
    <property type="protein sequence ID" value="VVE68802.1"/>
    <property type="molecule type" value="Genomic_DNA"/>
</dbReference>
<dbReference type="SUPFAM" id="SSF46689">
    <property type="entry name" value="Homeodomain-like"/>
    <property type="match status" value="1"/>
</dbReference>
<dbReference type="STRING" id="93220.A6P55_03555"/>